<evidence type="ECO:0000313" key="4">
    <source>
        <dbReference type="Proteomes" id="UP000198802"/>
    </source>
</evidence>
<name>A0A0S4QZH8_9ACTN</name>
<evidence type="ECO:0000313" key="3">
    <source>
        <dbReference type="EMBL" id="CUU61057.1"/>
    </source>
</evidence>
<evidence type="ECO:0008006" key="5">
    <source>
        <dbReference type="Google" id="ProtNLM"/>
    </source>
</evidence>
<feature type="signal peptide" evidence="2">
    <location>
        <begin position="1"/>
        <end position="32"/>
    </location>
</feature>
<dbReference type="EMBL" id="FAOZ01000054">
    <property type="protein sequence ID" value="CUU61057.1"/>
    <property type="molecule type" value="Genomic_DNA"/>
</dbReference>
<evidence type="ECO:0000256" key="2">
    <source>
        <dbReference type="SAM" id="SignalP"/>
    </source>
</evidence>
<reference evidence="4" key="1">
    <citation type="submission" date="2015-11" db="EMBL/GenBank/DDBJ databases">
        <authorList>
            <person name="Varghese N."/>
        </authorList>
    </citation>
    <scope>NUCLEOTIDE SEQUENCE [LARGE SCALE GENOMIC DNA]</scope>
    <source>
        <strain evidence="4">DSM 45899</strain>
    </source>
</reference>
<sequence>MEIGTRRSARRRGTWPRTVSAGALISAMVTLAACDSGDAPQPVPTPTGAEASIQPSASVSPMPTAPAVIARRDAVAAYLGMWQKYTQASHTSDWQASYLSQYAAGDALQFLSRDLYADHYNGLVSKGAPVNSPQVTSVSPDDTPTWAMIDDCVDARHWLRYRADGSLLDDKPGALHKVLAEVRVHTDGKWRVTRFGIGDPGSC</sequence>
<protein>
    <recommendedName>
        <fullName evidence="5">DUF3828 domain-containing protein</fullName>
    </recommendedName>
</protein>
<dbReference type="PROSITE" id="PS51257">
    <property type="entry name" value="PROKAR_LIPOPROTEIN"/>
    <property type="match status" value="1"/>
</dbReference>
<proteinExistence type="predicted"/>
<gene>
    <name evidence="3" type="ORF">Ga0074812_15417</name>
</gene>
<organism evidence="3 4">
    <name type="scientific">Parafrankia irregularis</name>
    <dbReference type="NCBI Taxonomy" id="795642"/>
    <lineage>
        <taxon>Bacteria</taxon>
        <taxon>Bacillati</taxon>
        <taxon>Actinomycetota</taxon>
        <taxon>Actinomycetes</taxon>
        <taxon>Frankiales</taxon>
        <taxon>Frankiaceae</taxon>
        <taxon>Parafrankia</taxon>
    </lineage>
</organism>
<accession>A0A0S4QZH8</accession>
<evidence type="ECO:0000256" key="1">
    <source>
        <dbReference type="SAM" id="MobiDB-lite"/>
    </source>
</evidence>
<dbReference type="Proteomes" id="UP000198802">
    <property type="component" value="Unassembled WGS sequence"/>
</dbReference>
<dbReference type="AlphaFoldDB" id="A0A0S4QZH8"/>
<keyword evidence="4" id="KW-1185">Reference proteome</keyword>
<feature type="region of interest" description="Disordered" evidence="1">
    <location>
        <begin position="37"/>
        <end position="62"/>
    </location>
</feature>
<keyword evidence="2" id="KW-0732">Signal</keyword>
<feature type="chain" id="PRO_5006626628" description="DUF3828 domain-containing protein" evidence="2">
    <location>
        <begin position="33"/>
        <end position="203"/>
    </location>
</feature>